<evidence type="ECO:0000313" key="2">
    <source>
        <dbReference type="EMBL" id="QJA44761.1"/>
    </source>
</evidence>
<evidence type="ECO:0000313" key="3">
    <source>
        <dbReference type="EMBL" id="QJH94908.1"/>
    </source>
</evidence>
<name>A0A6H1ZBE9_9ZZZZ</name>
<keyword evidence="1" id="KW-0175">Coiled coil</keyword>
<reference evidence="2" key="1">
    <citation type="submission" date="2020-03" db="EMBL/GenBank/DDBJ databases">
        <title>The deep terrestrial virosphere.</title>
        <authorList>
            <person name="Holmfeldt K."/>
            <person name="Nilsson E."/>
            <person name="Simone D."/>
            <person name="Lopez-Fernandez M."/>
            <person name="Wu X."/>
            <person name="de Brujin I."/>
            <person name="Lundin D."/>
            <person name="Andersson A."/>
            <person name="Bertilsson S."/>
            <person name="Dopson M."/>
        </authorList>
    </citation>
    <scope>NUCLEOTIDE SEQUENCE</scope>
    <source>
        <strain evidence="2">TM448A00147</strain>
        <strain evidence="3">TM448B00305</strain>
    </source>
</reference>
<dbReference type="AlphaFoldDB" id="A0A6H1ZBE9"/>
<dbReference type="EMBL" id="MT143980">
    <property type="protein sequence ID" value="QJA44761.1"/>
    <property type="molecule type" value="Genomic_DNA"/>
</dbReference>
<organism evidence="2">
    <name type="scientific">viral metagenome</name>
    <dbReference type="NCBI Taxonomy" id="1070528"/>
    <lineage>
        <taxon>unclassified sequences</taxon>
        <taxon>metagenomes</taxon>
        <taxon>organismal metagenomes</taxon>
    </lineage>
</organism>
<evidence type="ECO:0000256" key="1">
    <source>
        <dbReference type="SAM" id="Coils"/>
    </source>
</evidence>
<protein>
    <submittedName>
        <fullName evidence="2">Uncharacterized protein</fullName>
    </submittedName>
</protein>
<gene>
    <name evidence="2" type="ORF">TM448A00147_0020</name>
    <name evidence="3" type="ORF">TM448B00305_0029</name>
</gene>
<accession>A0A6H1ZBE9</accession>
<sequence length="49" mass="5761">MKKADWEQSVAAIRQMVSDLEREVEDELAKRDKRIEELEAELVDEKEGD</sequence>
<feature type="coiled-coil region" evidence="1">
    <location>
        <begin position="3"/>
        <end position="48"/>
    </location>
</feature>
<proteinExistence type="predicted"/>
<dbReference type="EMBL" id="MT144608">
    <property type="protein sequence ID" value="QJH94908.1"/>
    <property type="molecule type" value="Genomic_DNA"/>
</dbReference>